<organism evidence="6 7">
    <name type="scientific">Umezawaea tangerina</name>
    <dbReference type="NCBI Taxonomy" id="84725"/>
    <lineage>
        <taxon>Bacteria</taxon>
        <taxon>Bacillati</taxon>
        <taxon>Actinomycetota</taxon>
        <taxon>Actinomycetes</taxon>
        <taxon>Pseudonocardiales</taxon>
        <taxon>Pseudonocardiaceae</taxon>
        <taxon>Umezawaea</taxon>
    </lineage>
</organism>
<evidence type="ECO:0000256" key="4">
    <source>
        <dbReference type="ARBA" id="ARBA00023163"/>
    </source>
</evidence>
<proteinExistence type="inferred from homology"/>
<gene>
    <name evidence="6" type="ORF">CLV43_113157</name>
</gene>
<dbReference type="EMBL" id="PVTF01000013">
    <property type="protein sequence ID" value="PRY35730.1"/>
    <property type="molecule type" value="Genomic_DNA"/>
</dbReference>
<dbReference type="PANTHER" id="PTHR30346:SF0">
    <property type="entry name" value="HCA OPERON TRANSCRIPTIONAL ACTIVATOR HCAR"/>
    <property type="match status" value="1"/>
</dbReference>
<feature type="domain" description="HTH lysR-type" evidence="5">
    <location>
        <begin position="16"/>
        <end position="73"/>
    </location>
</feature>
<dbReference type="RefSeq" id="WP_106193290.1">
    <property type="nucleotide sequence ID" value="NZ_PVTF01000013.1"/>
</dbReference>
<reference evidence="6 7" key="1">
    <citation type="submission" date="2018-03" db="EMBL/GenBank/DDBJ databases">
        <title>Genomic Encyclopedia of Archaeal and Bacterial Type Strains, Phase II (KMG-II): from individual species to whole genera.</title>
        <authorList>
            <person name="Goeker M."/>
        </authorList>
    </citation>
    <scope>NUCLEOTIDE SEQUENCE [LARGE SCALE GENOMIC DNA]</scope>
    <source>
        <strain evidence="6 7">DSM 44720</strain>
    </source>
</reference>
<dbReference type="Gene3D" id="1.10.10.10">
    <property type="entry name" value="Winged helix-like DNA-binding domain superfamily/Winged helix DNA-binding domain"/>
    <property type="match status" value="1"/>
</dbReference>
<accession>A0A2T0SQP3</accession>
<evidence type="ECO:0000313" key="6">
    <source>
        <dbReference type="EMBL" id="PRY35730.1"/>
    </source>
</evidence>
<dbReference type="GO" id="GO:0032993">
    <property type="term" value="C:protein-DNA complex"/>
    <property type="evidence" value="ECO:0007669"/>
    <property type="project" value="TreeGrafter"/>
</dbReference>
<comment type="caution">
    <text evidence="6">The sequence shown here is derived from an EMBL/GenBank/DDBJ whole genome shotgun (WGS) entry which is preliminary data.</text>
</comment>
<keyword evidence="3 6" id="KW-0238">DNA-binding</keyword>
<dbReference type="PANTHER" id="PTHR30346">
    <property type="entry name" value="TRANSCRIPTIONAL DUAL REGULATOR HCAR-RELATED"/>
    <property type="match status" value="1"/>
</dbReference>
<dbReference type="AlphaFoldDB" id="A0A2T0SQP3"/>
<dbReference type="InterPro" id="IPR000847">
    <property type="entry name" value="LysR_HTH_N"/>
</dbReference>
<sequence length="300" mass="32504">MTDAHPTTGHVLGSDLDLRLVGYFTVVAEHLNFGRAAAVLRVAQPSLSRQIQRLEEQLGVRLLDRTPQGSRLTEAGRVFLPRARALLDAAHEAALTARAAAPPHEISIGYVEDLVITPAVRELRHRHPDALVRTHHLDWTDALALPERRVDALVARVPLPFPTDRLRVTVLYDEPRVLLVPTSHRLAGKESISAGDLVDEGLVSCTGTAAAWGPPRSPEGGPAGPPVERFEDKLELVASGLAVAVVPAGDRRSTLRHDVTTVPIEDDEPYQVVLATRVDDPNPLVDVFRESARAHLTGAA</sequence>
<evidence type="ECO:0000313" key="7">
    <source>
        <dbReference type="Proteomes" id="UP000239494"/>
    </source>
</evidence>
<dbReference type="SUPFAM" id="SSF53850">
    <property type="entry name" value="Periplasmic binding protein-like II"/>
    <property type="match status" value="1"/>
</dbReference>
<dbReference type="InterPro" id="IPR036388">
    <property type="entry name" value="WH-like_DNA-bd_sf"/>
</dbReference>
<evidence type="ECO:0000256" key="1">
    <source>
        <dbReference type="ARBA" id="ARBA00009437"/>
    </source>
</evidence>
<dbReference type="FunFam" id="1.10.10.10:FF:000001">
    <property type="entry name" value="LysR family transcriptional regulator"/>
    <property type="match status" value="1"/>
</dbReference>
<dbReference type="InterPro" id="IPR036390">
    <property type="entry name" value="WH_DNA-bd_sf"/>
</dbReference>
<keyword evidence="7" id="KW-1185">Reference proteome</keyword>
<dbReference type="Proteomes" id="UP000239494">
    <property type="component" value="Unassembled WGS sequence"/>
</dbReference>
<name>A0A2T0SQP3_9PSEU</name>
<dbReference type="OrthoDB" id="4140098at2"/>
<dbReference type="GO" id="GO:0003677">
    <property type="term" value="F:DNA binding"/>
    <property type="evidence" value="ECO:0007669"/>
    <property type="project" value="UniProtKB-KW"/>
</dbReference>
<evidence type="ECO:0000256" key="2">
    <source>
        <dbReference type="ARBA" id="ARBA00023015"/>
    </source>
</evidence>
<dbReference type="PROSITE" id="PS50931">
    <property type="entry name" value="HTH_LYSR"/>
    <property type="match status" value="1"/>
</dbReference>
<evidence type="ECO:0000259" key="5">
    <source>
        <dbReference type="PROSITE" id="PS50931"/>
    </source>
</evidence>
<dbReference type="Gene3D" id="3.40.190.10">
    <property type="entry name" value="Periplasmic binding protein-like II"/>
    <property type="match status" value="4"/>
</dbReference>
<keyword evidence="2" id="KW-0805">Transcription regulation</keyword>
<dbReference type="InterPro" id="IPR005119">
    <property type="entry name" value="LysR_subst-bd"/>
</dbReference>
<protein>
    <submittedName>
        <fullName evidence="6">DNA-binding transcriptional LysR family regulator</fullName>
    </submittedName>
</protein>
<dbReference type="SUPFAM" id="SSF46785">
    <property type="entry name" value="Winged helix' DNA-binding domain"/>
    <property type="match status" value="1"/>
</dbReference>
<evidence type="ECO:0000256" key="3">
    <source>
        <dbReference type="ARBA" id="ARBA00023125"/>
    </source>
</evidence>
<dbReference type="Pfam" id="PF00126">
    <property type="entry name" value="HTH_1"/>
    <property type="match status" value="1"/>
</dbReference>
<dbReference type="PRINTS" id="PR00039">
    <property type="entry name" value="HTHLYSR"/>
</dbReference>
<dbReference type="Pfam" id="PF03466">
    <property type="entry name" value="LysR_substrate"/>
    <property type="match status" value="1"/>
</dbReference>
<keyword evidence="4" id="KW-0804">Transcription</keyword>
<dbReference type="GO" id="GO:0003700">
    <property type="term" value="F:DNA-binding transcription factor activity"/>
    <property type="evidence" value="ECO:0007669"/>
    <property type="project" value="InterPro"/>
</dbReference>
<comment type="similarity">
    <text evidence="1">Belongs to the LysR transcriptional regulatory family.</text>
</comment>